<dbReference type="AlphaFoldDB" id="A0A7G1P1B2"/>
<reference evidence="1 2" key="1">
    <citation type="journal article" date="2014" name="Int. J. Syst. Evol. Microbiol.">
        <title>Complete genome sequence of Corynebacterium casei LMG S-19264T (=DSM 44701T), isolated from a smear-ripened cheese.</title>
        <authorList>
            <consortium name="US DOE Joint Genome Institute (JGI-PGF)"/>
            <person name="Walter F."/>
            <person name="Albersmeier A."/>
            <person name="Kalinowski J."/>
            <person name="Ruckert C."/>
        </authorList>
    </citation>
    <scope>NUCLEOTIDE SEQUENCE [LARGE SCALE GENOMIC DNA]</scope>
    <source>
        <strain evidence="1 2">JCM 4677</strain>
    </source>
</reference>
<dbReference type="Gene3D" id="1.25.40.10">
    <property type="entry name" value="Tetratricopeptide repeat domain"/>
    <property type="match status" value="1"/>
</dbReference>
<keyword evidence="2" id="KW-1185">Reference proteome</keyword>
<dbReference type="SUPFAM" id="SSF48452">
    <property type="entry name" value="TPR-like"/>
    <property type="match status" value="1"/>
</dbReference>
<organism evidence="1 2">
    <name type="scientific">Streptomyces aurantiacus</name>
    <dbReference type="NCBI Taxonomy" id="47760"/>
    <lineage>
        <taxon>Bacteria</taxon>
        <taxon>Bacillati</taxon>
        <taxon>Actinomycetota</taxon>
        <taxon>Actinomycetes</taxon>
        <taxon>Kitasatosporales</taxon>
        <taxon>Streptomycetaceae</taxon>
        <taxon>Streptomyces</taxon>
        <taxon>Streptomyces aurantiacus group</taxon>
    </lineage>
</organism>
<protein>
    <recommendedName>
        <fullName evidence="3">Tetratricopeptide repeat protein</fullName>
    </recommendedName>
</protein>
<evidence type="ECO:0000313" key="1">
    <source>
        <dbReference type="EMBL" id="BCL27566.1"/>
    </source>
</evidence>
<dbReference type="Pfam" id="PF13374">
    <property type="entry name" value="TPR_10"/>
    <property type="match status" value="1"/>
</dbReference>
<dbReference type="KEGG" id="sgm:GCM10017557_24250"/>
<evidence type="ECO:0008006" key="3">
    <source>
        <dbReference type="Google" id="ProtNLM"/>
    </source>
</evidence>
<evidence type="ECO:0000313" key="2">
    <source>
        <dbReference type="Proteomes" id="UP000516444"/>
    </source>
</evidence>
<proteinExistence type="predicted"/>
<name>A0A7G1P1B2_9ACTN</name>
<sequence length="592" mass="64959">MHGAALPRRPQDFVGRDCLLEEDIPRALSALGGRPVVLRSILGSGATATAVEYLHRVQRCYADIEWIEFTDPDTAARLITRALHRFRSVGGRALLAIDGVGHPPDVAGLLPVDGPDTLLTSAAAPHLWLGVAEVLEVAALSQDDAVRLLRRYQPGLSRDSAGRLADRLDYWPPALAYMGSQLTEGMSAESVLAMPHSTLLHLLAEKGGSSPTGRIGAAFQSLAPTFRFAQDLLSAFAVIGASVFPTRCLGRSLWYSVDDVPRRGDEVPHRAVYEALEELVLRGLVTLDVNGGVEVKSLVRLVAMHSLDDQDRPRIDRLVEALLVAFEAGLRDTNGRTLSAPSEEAAECFRNLDPALIRTPQGRCAMLGLVDVLLLHRRFGDAHRNLTRLRDAWERQLDDTDPSLVQADRLLARAHHGNGNHWAALLSSIRALGTPSQRGLRERQVLADCFAVTQYLKKCDAKAAYLVAMNVGEHQERRLGEADPDTLRTASFIARILLSLGYCVKSAELGEKIWQIQIEVLGEEHRETLVTLHHLALALAESGVAAQRALEYFETAMTLRRKTLGDDHFETMSSVQEYIAQSHRLHDGPPSV</sequence>
<dbReference type="InterPro" id="IPR011990">
    <property type="entry name" value="TPR-like_helical_dom_sf"/>
</dbReference>
<accession>A0A7G1P1B2</accession>
<dbReference type="EMBL" id="AP023440">
    <property type="protein sequence ID" value="BCL27566.1"/>
    <property type="molecule type" value="Genomic_DNA"/>
</dbReference>
<gene>
    <name evidence="1" type="ORF">GCM10017557_24250</name>
</gene>
<dbReference type="Proteomes" id="UP000516444">
    <property type="component" value="Chromosome"/>
</dbReference>